<evidence type="ECO:0000256" key="1">
    <source>
        <dbReference type="SAM" id="MobiDB-lite"/>
    </source>
</evidence>
<accession>Q5NZA8</accession>
<gene>
    <name evidence="2" type="ORF">ebA6095</name>
</gene>
<keyword evidence="3" id="KW-1185">Reference proteome</keyword>
<organism evidence="2 3">
    <name type="scientific">Aromatoleum aromaticum (strain DSM 19018 / LMG 30748 / EbN1)</name>
    <name type="common">Azoarcus sp. (strain EbN1)</name>
    <dbReference type="NCBI Taxonomy" id="76114"/>
    <lineage>
        <taxon>Bacteria</taxon>
        <taxon>Pseudomonadati</taxon>
        <taxon>Pseudomonadota</taxon>
        <taxon>Betaproteobacteria</taxon>
        <taxon>Rhodocyclales</taxon>
        <taxon>Rhodocyclaceae</taxon>
        <taxon>Aromatoleum</taxon>
    </lineage>
</organism>
<evidence type="ECO:0000313" key="3">
    <source>
        <dbReference type="Proteomes" id="UP000006552"/>
    </source>
</evidence>
<feature type="region of interest" description="Disordered" evidence="1">
    <location>
        <begin position="47"/>
        <end position="70"/>
    </location>
</feature>
<feature type="compositionally biased region" description="Basic and acidic residues" evidence="1">
    <location>
        <begin position="61"/>
        <end position="70"/>
    </location>
</feature>
<dbReference type="STRING" id="76114.ebA6095"/>
<evidence type="ECO:0000313" key="2">
    <source>
        <dbReference type="EMBL" id="CAI09606.1"/>
    </source>
</evidence>
<dbReference type="Proteomes" id="UP000006552">
    <property type="component" value="Chromosome"/>
</dbReference>
<name>Q5NZA8_AROAE</name>
<sequence>MQAVLHDLAIDEDRDMATQCSLVVENVVAHLRFFGERSRERAIHRAAGNAQRRTGLVTLDRGGEDDSRHD</sequence>
<proteinExistence type="predicted"/>
<protein>
    <submittedName>
        <fullName evidence="2">Uncharacterized protein</fullName>
    </submittedName>
</protein>
<dbReference type="HOGENOM" id="CLU_2748981_0_0_4"/>
<dbReference type="AlphaFoldDB" id="Q5NZA8"/>
<reference evidence="2 3" key="1">
    <citation type="journal article" date="2005" name="Arch. Microbiol.">
        <title>The genome sequence of an anaerobic aromatic-degrading denitrifying bacterium, strain EbN1.</title>
        <authorList>
            <person name="Rabus R."/>
            <person name="Kube M."/>
            <person name="Heider J."/>
            <person name="Beck A."/>
            <person name="Heitmann K."/>
            <person name="Widdel F."/>
            <person name="Reinhardt R."/>
        </authorList>
    </citation>
    <scope>NUCLEOTIDE SEQUENCE [LARGE SCALE GENOMIC DNA]</scope>
    <source>
        <strain evidence="2 3">EbN1</strain>
    </source>
</reference>
<dbReference type="KEGG" id="eba:ebA6095"/>
<dbReference type="EMBL" id="CR555306">
    <property type="protein sequence ID" value="CAI09606.1"/>
    <property type="molecule type" value="Genomic_DNA"/>
</dbReference>